<evidence type="ECO:0000256" key="1">
    <source>
        <dbReference type="SAM" id="MobiDB-lite"/>
    </source>
</evidence>
<proteinExistence type="predicted"/>
<comment type="caution">
    <text evidence="2">The sequence shown here is derived from an EMBL/GenBank/DDBJ whole genome shotgun (WGS) entry which is preliminary data.</text>
</comment>
<dbReference type="Proteomes" id="UP001174210">
    <property type="component" value="Unassembled WGS sequence"/>
</dbReference>
<accession>A0ABT8J108</accession>
<feature type="region of interest" description="Disordered" evidence="1">
    <location>
        <begin position="1"/>
        <end position="66"/>
    </location>
</feature>
<dbReference type="EMBL" id="JAROCB010000004">
    <property type="protein sequence ID" value="MDN4598773.1"/>
    <property type="molecule type" value="Genomic_DNA"/>
</dbReference>
<dbReference type="RefSeq" id="WP_301220109.1">
    <property type="nucleotide sequence ID" value="NZ_JAROCB010000004.1"/>
</dbReference>
<gene>
    <name evidence="2" type="ORF">P5G59_16590</name>
</gene>
<feature type="compositionally biased region" description="Acidic residues" evidence="1">
    <location>
        <begin position="13"/>
        <end position="28"/>
    </location>
</feature>
<reference evidence="2" key="1">
    <citation type="submission" date="2023-03" db="EMBL/GenBank/DDBJ databases">
        <title>MT1 and MT2 Draft Genomes of Novel Species.</title>
        <authorList>
            <person name="Venkateswaran K."/>
        </authorList>
    </citation>
    <scope>NUCLEOTIDE SEQUENCE</scope>
    <source>
        <strain evidence="2">F6_8S_P_1A</strain>
    </source>
</reference>
<feature type="compositionally biased region" description="Basic and acidic residues" evidence="1">
    <location>
        <begin position="1"/>
        <end position="12"/>
    </location>
</feature>
<evidence type="ECO:0008006" key="4">
    <source>
        <dbReference type="Google" id="ProtNLM"/>
    </source>
</evidence>
<sequence>MSDPRGSDRRDDEGLDDFVEAQETDYEPEPVVHDPEDLPVVDDEDDELLPDDDRPVPLDPDDAEIA</sequence>
<evidence type="ECO:0000313" key="2">
    <source>
        <dbReference type="EMBL" id="MDN4598773.1"/>
    </source>
</evidence>
<evidence type="ECO:0000313" key="3">
    <source>
        <dbReference type="Proteomes" id="UP001174210"/>
    </source>
</evidence>
<protein>
    <recommendedName>
        <fullName evidence="4">DNA primase</fullName>
    </recommendedName>
</protein>
<organism evidence="2 3">
    <name type="scientific">Leifsonia virtsii</name>
    <dbReference type="NCBI Taxonomy" id="3035915"/>
    <lineage>
        <taxon>Bacteria</taxon>
        <taxon>Bacillati</taxon>
        <taxon>Actinomycetota</taxon>
        <taxon>Actinomycetes</taxon>
        <taxon>Micrococcales</taxon>
        <taxon>Microbacteriaceae</taxon>
        <taxon>Leifsonia</taxon>
    </lineage>
</organism>
<feature type="compositionally biased region" description="Acidic residues" evidence="1">
    <location>
        <begin position="37"/>
        <end position="50"/>
    </location>
</feature>
<keyword evidence="3" id="KW-1185">Reference proteome</keyword>
<name>A0ABT8J108_9MICO</name>